<protein>
    <recommendedName>
        <fullName evidence="3">CAP-Gly domain-containing protein</fullName>
    </recommendedName>
</protein>
<dbReference type="PROSITE" id="PS00845">
    <property type="entry name" value="CAP_GLY_1"/>
    <property type="match status" value="1"/>
</dbReference>
<evidence type="ECO:0000313" key="4">
    <source>
        <dbReference type="EMBL" id="EFJ00807.1"/>
    </source>
</evidence>
<dbReference type="InterPro" id="IPR000938">
    <property type="entry name" value="CAP-Gly_domain"/>
</dbReference>
<dbReference type="RefSeq" id="XP_003035709.1">
    <property type="nucleotide sequence ID" value="XM_003035663.1"/>
</dbReference>
<dbReference type="GeneID" id="9595387"/>
<dbReference type="OrthoDB" id="5273213at2759"/>
<dbReference type="EMBL" id="GL377303">
    <property type="protein sequence ID" value="EFJ00807.1"/>
    <property type="molecule type" value="Genomic_DNA"/>
</dbReference>
<dbReference type="STRING" id="578458.D8PV39"/>
<dbReference type="AlphaFoldDB" id="D8PV39"/>
<dbReference type="KEGG" id="scm:SCHCO_02484057"/>
<evidence type="ECO:0000256" key="1">
    <source>
        <dbReference type="ARBA" id="ARBA00022614"/>
    </source>
</evidence>
<dbReference type="SUPFAM" id="SSF52058">
    <property type="entry name" value="L domain-like"/>
    <property type="match status" value="1"/>
</dbReference>
<organism evidence="5">
    <name type="scientific">Schizophyllum commune (strain H4-8 / FGSC 9210)</name>
    <name type="common">Split gill fungus</name>
    <dbReference type="NCBI Taxonomy" id="578458"/>
    <lineage>
        <taxon>Eukaryota</taxon>
        <taxon>Fungi</taxon>
        <taxon>Dikarya</taxon>
        <taxon>Basidiomycota</taxon>
        <taxon>Agaricomycotina</taxon>
        <taxon>Agaricomycetes</taxon>
        <taxon>Agaricomycetidae</taxon>
        <taxon>Agaricales</taxon>
        <taxon>Schizophyllaceae</taxon>
        <taxon>Schizophyllum</taxon>
    </lineage>
</organism>
<dbReference type="SUPFAM" id="SSF74924">
    <property type="entry name" value="Cap-Gly domain"/>
    <property type="match status" value="1"/>
</dbReference>
<evidence type="ECO:0000256" key="2">
    <source>
        <dbReference type="ARBA" id="ARBA00022737"/>
    </source>
</evidence>
<dbReference type="HOGENOM" id="CLU_017716_5_0_1"/>
<dbReference type="PANTHER" id="PTHR18849">
    <property type="entry name" value="LEUCINE RICH REPEAT PROTEIN"/>
    <property type="match status" value="1"/>
</dbReference>
<keyword evidence="1" id="KW-0433">Leucine-rich repeat</keyword>
<dbReference type="SMART" id="SM01052">
    <property type="entry name" value="CAP_GLY"/>
    <property type="match status" value="1"/>
</dbReference>
<accession>D8PV39</accession>
<evidence type="ECO:0000313" key="5">
    <source>
        <dbReference type="Proteomes" id="UP000007431"/>
    </source>
</evidence>
<keyword evidence="2" id="KW-0677">Repeat</keyword>
<dbReference type="InParanoid" id="D8PV39"/>
<dbReference type="Pfam" id="PF01302">
    <property type="entry name" value="CAP_GLY"/>
    <property type="match status" value="1"/>
</dbReference>
<dbReference type="PROSITE" id="PS50245">
    <property type="entry name" value="CAP_GLY_2"/>
    <property type="match status" value="1"/>
</dbReference>
<dbReference type="PANTHER" id="PTHR18849:SF0">
    <property type="entry name" value="CILIA- AND FLAGELLA-ASSOCIATED PROTEIN 410-RELATED"/>
    <property type="match status" value="1"/>
</dbReference>
<dbReference type="Gene3D" id="3.80.10.10">
    <property type="entry name" value="Ribonuclease Inhibitor"/>
    <property type="match status" value="2"/>
</dbReference>
<keyword evidence="5" id="KW-1185">Reference proteome</keyword>
<dbReference type="FunCoup" id="D8PV39">
    <property type="interactions" value="610"/>
</dbReference>
<dbReference type="eggNOG" id="KOG3207">
    <property type="taxonomic scope" value="Eukaryota"/>
</dbReference>
<dbReference type="GO" id="GO:0007010">
    <property type="term" value="P:cytoskeleton organization"/>
    <property type="evidence" value="ECO:0007669"/>
    <property type="project" value="TreeGrafter"/>
</dbReference>
<proteinExistence type="predicted"/>
<name>D8PV39_SCHCM</name>
<dbReference type="Gene3D" id="2.30.30.190">
    <property type="entry name" value="CAP Gly-rich-like domain"/>
    <property type="match status" value="1"/>
</dbReference>
<dbReference type="OMA" id="SEESHMF"/>
<evidence type="ECO:0000259" key="3">
    <source>
        <dbReference type="PROSITE" id="PS50245"/>
    </source>
</evidence>
<reference evidence="4 5" key="1">
    <citation type="journal article" date="2010" name="Nat. Biotechnol.">
        <title>Genome sequence of the model mushroom Schizophyllum commune.</title>
        <authorList>
            <person name="Ohm R.A."/>
            <person name="de Jong J.F."/>
            <person name="Lugones L.G."/>
            <person name="Aerts A."/>
            <person name="Kothe E."/>
            <person name="Stajich J.E."/>
            <person name="de Vries R.P."/>
            <person name="Record E."/>
            <person name="Levasseur A."/>
            <person name="Baker S.E."/>
            <person name="Bartholomew K.A."/>
            <person name="Coutinho P.M."/>
            <person name="Erdmann S."/>
            <person name="Fowler T.J."/>
            <person name="Gathman A.C."/>
            <person name="Lombard V."/>
            <person name="Henrissat B."/>
            <person name="Knabe N."/>
            <person name="Kuees U."/>
            <person name="Lilly W.W."/>
            <person name="Lindquist E."/>
            <person name="Lucas S."/>
            <person name="Magnuson J.K."/>
            <person name="Piumi F."/>
            <person name="Raudaskoski M."/>
            <person name="Salamov A."/>
            <person name="Schmutz J."/>
            <person name="Schwarze F.W.M.R."/>
            <person name="vanKuyk P.A."/>
            <person name="Horton J.S."/>
            <person name="Grigoriev I.V."/>
            <person name="Woesten H.A.B."/>
        </authorList>
    </citation>
    <scope>NUCLEOTIDE SEQUENCE [LARGE SCALE GENOMIC DNA]</scope>
    <source>
        <strain evidence="5">H4-8 / FGSC 9210</strain>
    </source>
</reference>
<gene>
    <name evidence="4" type="ORF">SCHCODRAFT_65347</name>
</gene>
<dbReference type="InterPro" id="IPR032675">
    <property type="entry name" value="LRR_dom_sf"/>
</dbReference>
<feature type="domain" description="CAP-Gly" evidence="3">
    <location>
        <begin position="23"/>
        <end position="67"/>
    </location>
</feature>
<dbReference type="InterPro" id="IPR036859">
    <property type="entry name" value="CAP-Gly_dom_sf"/>
</dbReference>
<dbReference type="VEuPathDB" id="FungiDB:SCHCODRAFT_02484057"/>
<dbReference type="Proteomes" id="UP000007431">
    <property type="component" value="Unassembled WGS sequence"/>
</dbReference>
<sequence>MDLPANGTRISHSGHIGTVRFVGPVDGTQGTWIGVEWDDPSRGKHSGTKDGVSYFTCNVPNSGTFIRPSNKISYGTSFLDALKSKYIEAYHGKQETIILGSSNGAIEVEAVNLDKIRGKFADLTRLREVSLDNELVATCDSPPGTIRQACPNIRGLDLSKCLVPSWDVVADIAAELPNLQRLALNYTRLEMPRDPARLAAAFPRLTELLLNATLTPWAHMQEITAPMPRLEAIEMGYNHLTDLAPSAQCAAHPGIRAINLEGNECADWALGSSACLNICVTIICRLQRLTLAGNGIQSIPPCRDPSRALKSMQHLSLATNEINSWSDIDALHGWCPALASLSLADNPIIADAKQALHARLFVIARISTLTQLDGSGISPKERTDSELFYISHISAQTYSSAAVRDLEHPQYRRLCEKYGTAPDVADRPVTKDHQNLRDRLIELKLYPLDSSPTSISPIDAAHIQSTHEPHALRVLPTLPLKALKQRIAKAMKRRTGVRVWLLMHDGAAELTDEKEDLAWLGLEDNSVLFFCCT</sequence>